<dbReference type="GO" id="GO:0003677">
    <property type="term" value="F:DNA binding"/>
    <property type="evidence" value="ECO:0007669"/>
    <property type="project" value="UniProtKB-KW"/>
</dbReference>
<dbReference type="InterPro" id="IPR036388">
    <property type="entry name" value="WH-like_DNA-bd_sf"/>
</dbReference>
<protein>
    <submittedName>
        <fullName evidence="5">FadR family transcriptional regulator</fullName>
    </submittedName>
</protein>
<dbReference type="Proteomes" id="UP000293865">
    <property type="component" value="Unassembled WGS sequence"/>
</dbReference>
<dbReference type="Pfam" id="PF00392">
    <property type="entry name" value="GntR"/>
    <property type="match status" value="1"/>
</dbReference>
<evidence type="ECO:0000256" key="2">
    <source>
        <dbReference type="ARBA" id="ARBA00023125"/>
    </source>
</evidence>
<keyword evidence="6" id="KW-1185">Reference proteome</keyword>
<dbReference type="Gene3D" id="1.20.120.530">
    <property type="entry name" value="GntR ligand-binding domain-like"/>
    <property type="match status" value="1"/>
</dbReference>
<keyword evidence="2" id="KW-0238">DNA-binding</keyword>
<dbReference type="Pfam" id="PF07729">
    <property type="entry name" value="FCD"/>
    <property type="match status" value="1"/>
</dbReference>
<keyword evidence="3" id="KW-0804">Transcription</keyword>
<dbReference type="AlphaFoldDB" id="A0A4Q2L4Y3"/>
<gene>
    <name evidence="5" type="ORF">ESP51_03585</name>
</gene>
<evidence type="ECO:0000256" key="3">
    <source>
        <dbReference type="ARBA" id="ARBA00023163"/>
    </source>
</evidence>
<accession>A0A4Q2L4Y3</accession>
<comment type="caution">
    <text evidence="5">The sequence shown here is derived from an EMBL/GenBank/DDBJ whole genome shotgun (WGS) entry which is preliminary data.</text>
</comment>
<feature type="domain" description="HTH gntR-type" evidence="4">
    <location>
        <begin position="18"/>
        <end position="86"/>
    </location>
</feature>
<proteinExistence type="predicted"/>
<dbReference type="EMBL" id="SDPN01000004">
    <property type="protein sequence ID" value="RXZ72557.1"/>
    <property type="molecule type" value="Genomic_DNA"/>
</dbReference>
<dbReference type="OrthoDB" id="7989071at2"/>
<organism evidence="5 6">
    <name type="scientific">Agromyces albus</name>
    <dbReference type="NCBI Taxonomy" id="205332"/>
    <lineage>
        <taxon>Bacteria</taxon>
        <taxon>Bacillati</taxon>
        <taxon>Actinomycetota</taxon>
        <taxon>Actinomycetes</taxon>
        <taxon>Micrococcales</taxon>
        <taxon>Microbacteriaceae</taxon>
        <taxon>Agromyces</taxon>
    </lineage>
</organism>
<sequence>MNGVRSSPSPRSAGHLPRAQTDVVVDEIKRMIIEGAWAPGARLPIEKELALQLGVSRGPLREGVRALCMMGVLETRQGDGTYVTSLDASLLLSPVSFMVDLQAAHSSVHLQAVRRVLEMEAAGLAACAIDEKALLEADETLDHFESLLSASEIDHDAVMEADIRFHRIVAHASGNPALEALIEALASKTVRTRMWRAIAEDGATRATHAEHRAVLRALAAHDPEAARLWMGAHLLAVEEFIHEREVRGLTEEDAALPS</sequence>
<dbReference type="Gene3D" id="1.10.10.10">
    <property type="entry name" value="Winged helix-like DNA-binding domain superfamily/Winged helix DNA-binding domain"/>
    <property type="match status" value="1"/>
</dbReference>
<dbReference type="InterPro" id="IPR000524">
    <property type="entry name" value="Tscrpt_reg_HTH_GntR"/>
</dbReference>
<dbReference type="PROSITE" id="PS50949">
    <property type="entry name" value="HTH_GNTR"/>
    <property type="match status" value="1"/>
</dbReference>
<dbReference type="SMART" id="SM00895">
    <property type="entry name" value="FCD"/>
    <property type="match status" value="1"/>
</dbReference>
<evidence type="ECO:0000259" key="4">
    <source>
        <dbReference type="PROSITE" id="PS50949"/>
    </source>
</evidence>
<dbReference type="InterPro" id="IPR036390">
    <property type="entry name" value="WH_DNA-bd_sf"/>
</dbReference>
<evidence type="ECO:0000256" key="1">
    <source>
        <dbReference type="ARBA" id="ARBA00023015"/>
    </source>
</evidence>
<evidence type="ECO:0000313" key="5">
    <source>
        <dbReference type="EMBL" id="RXZ72557.1"/>
    </source>
</evidence>
<dbReference type="GO" id="GO:0003700">
    <property type="term" value="F:DNA-binding transcription factor activity"/>
    <property type="evidence" value="ECO:0007669"/>
    <property type="project" value="InterPro"/>
</dbReference>
<name>A0A4Q2L4Y3_9MICO</name>
<keyword evidence="1" id="KW-0805">Transcription regulation</keyword>
<dbReference type="SUPFAM" id="SSF48008">
    <property type="entry name" value="GntR ligand-binding domain-like"/>
    <property type="match status" value="1"/>
</dbReference>
<dbReference type="PANTHER" id="PTHR43537">
    <property type="entry name" value="TRANSCRIPTIONAL REGULATOR, GNTR FAMILY"/>
    <property type="match status" value="1"/>
</dbReference>
<dbReference type="SUPFAM" id="SSF46785">
    <property type="entry name" value="Winged helix' DNA-binding domain"/>
    <property type="match status" value="1"/>
</dbReference>
<dbReference type="PRINTS" id="PR00035">
    <property type="entry name" value="HTHGNTR"/>
</dbReference>
<dbReference type="PANTHER" id="PTHR43537:SF5">
    <property type="entry name" value="UXU OPERON TRANSCRIPTIONAL REGULATOR"/>
    <property type="match status" value="1"/>
</dbReference>
<dbReference type="CDD" id="cd07377">
    <property type="entry name" value="WHTH_GntR"/>
    <property type="match status" value="1"/>
</dbReference>
<dbReference type="InterPro" id="IPR008920">
    <property type="entry name" value="TF_FadR/GntR_C"/>
</dbReference>
<dbReference type="RefSeq" id="WP_129519521.1">
    <property type="nucleotide sequence ID" value="NZ_SDPN01000004.1"/>
</dbReference>
<dbReference type="InterPro" id="IPR011711">
    <property type="entry name" value="GntR_C"/>
</dbReference>
<reference evidence="5 6" key="1">
    <citation type="submission" date="2019-01" db="EMBL/GenBank/DDBJ databases">
        <title>Agromyces.</title>
        <authorList>
            <person name="Li J."/>
        </authorList>
    </citation>
    <scope>NUCLEOTIDE SEQUENCE [LARGE SCALE GENOMIC DNA]</scope>
    <source>
        <strain evidence="5 6">DSM 15934</strain>
    </source>
</reference>
<evidence type="ECO:0000313" key="6">
    <source>
        <dbReference type="Proteomes" id="UP000293865"/>
    </source>
</evidence>
<dbReference type="SMART" id="SM00345">
    <property type="entry name" value="HTH_GNTR"/>
    <property type="match status" value="1"/>
</dbReference>